<dbReference type="AlphaFoldDB" id="A0A840J7Z7"/>
<keyword evidence="3" id="KW-1185">Reference proteome</keyword>
<feature type="compositionally biased region" description="Basic and acidic residues" evidence="1">
    <location>
        <begin position="131"/>
        <end position="149"/>
    </location>
</feature>
<evidence type="ECO:0000313" key="3">
    <source>
        <dbReference type="Proteomes" id="UP000581769"/>
    </source>
</evidence>
<sequence>MSAIADTRVRGGHLVWEDTNFSIYNPWSNEPRQDGFSLEVEEAKGILRNLNDHKIAVQDMQRKAAQLVTMKPPSEDPATVAANVALVGDGQGQLGAYSHGAEAIDAQLAYITELADRIQKALDAIGESEQDQTKTMKNVDPDAEPPGKL</sequence>
<feature type="region of interest" description="Disordered" evidence="1">
    <location>
        <begin position="125"/>
        <end position="149"/>
    </location>
</feature>
<accession>A0A840J7Z7</accession>
<evidence type="ECO:0000313" key="2">
    <source>
        <dbReference type="EMBL" id="MBB4689839.1"/>
    </source>
</evidence>
<name>A0A840J7Z7_9PSEU</name>
<reference evidence="2 3" key="1">
    <citation type="submission" date="2020-08" db="EMBL/GenBank/DDBJ databases">
        <title>Sequencing the genomes of 1000 actinobacteria strains.</title>
        <authorList>
            <person name="Klenk H.-P."/>
        </authorList>
    </citation>
    <scope>NUCLEOTIDE SEQUENCE [LARGE SCALE GENOMIC DNA]</scope>
    <source>
        <strain evidence="2 3">DSM 45859</strain>
    </source>
</reference>
<dbReference type="RefSeq" id="WP_184784300.1">
    <property type="nucleotide sequence ID" value="NZ_JACHMG010000001.1"/>
</dbReference>
<evidence type="ECO:0000256" key="1">
    <source>
        <dbReference type="SAM" id="MobiDB-lite"/>
    </source>
</evidence>
<gene>
    <name evidence="2" type="ORF">BJY18_007324</name>
</gene>
<protein>
    <recommendedName>
        <fullName evidence="4">PE family protein</fullName>
    </recommendedName>
</protein>
<proteinExistence type="predicted"/>
<comment type="caution">
    <text evidence="2">The sequence shown here is derived from an EMBL/GenBank/DDBJ whole genome shotgun (WGS) entry which is preliminary data.</text>
</comment>
<dbReference type="Proteomes" id="UP000581769">
    <property type="component" value="Unassembled WGS sequence"/>
</dbReference>
<evidence type="ECO:0008006" key="4">
    <source>
        <dbReference type="Google" id="ProtNLM"/>
    </source>
</evidence>
<organism evidence="2 3">
    <name type="scientific">Amycolatopsis jiangsuensis</name>
    <dbReference type="NCBI Taxonomy" id="1181879"/>
    <lineage>
        <taxon>Bacteria</taxon>
        <taxon>Bacillati</taxon>
        <taxon>Actinomycetota</taxon>
        <taxon>Actinomycetes</taxon>
        <taxon>Pseudonocardiales</taxon>
        <taxon>Pseudonocardiaceae</taxon>
        <taxon>Amycolatopsis</taxon>
    </lineage>
</organism>
<dbReference type="EMBL" id="JACHMG010000001">
    <property type="protein sequence ID" value="MBB4689839.1"/>
    <property type="molecule type" value="Genomic_DNA"/>
</dbReference>